<dbReference type="InterPro" id="IPR029375">
    <property type="entry name" value="CFAP141"/>
</dbReference>
<proteinExistence type="predicted"/>
<keyword evidence="2" id="KW-1185">Reference proteome</keyword>
<evidence type="ECO:0000313" key="1">
    <source>
        <dbReference type="EMBL" id="KAI8037621.1"/>
    </source>
</evidence>
<comment type="caution">
    <text evidence="1">The sequence shown here is derived from an EMBL/GenBank/DDBJ whole genome shotgun (WGS) entry which is preliminary data.</text>
</comment>
<accession>A0A9P9YIV0</accession>
<reference evidence="1" key="1">
    <citation type="journal article" date="2023" name="Genome Biol. Evol.">
        <title>Long-read-based Genome Assembly of Drosophila gunungcola Reveals Fewer Chemosensory Genes in Flower-breeding Species.</title>
        <authorList>
            <person name="Negi A."/>
            <person name="Liao B.Y."/>
            <person name="Yeh S.D."/>
        </authorList>
    </citation>
    <scope>NUCLEOTIDE SEQUENCE</scope>
    <source>
        <strain evidence="1">Sukarami</strain>
    </source>
</reference>
<name>A0A9P9YIV0_9MUSC</name>
<dbReference type="AlphaFoldDB" id="A0A9P9YIV0"/>
<dbReference type="OrthoDB" id="7822146at2759"/>
<dbReference type="EMBL" id="JAMKOV010000012">
    <property type="protein sequence ID" value="KAI8037621.1"/>
    <property type="molecule type" value="Genomic_DNA"/>
</dbReference>
<dbReference type="Pfam" id="PF15104">
    <property type="entry name" value="CFAP141"/>
    <property type="match status" value="1"/>
</dbReference>
<sequence>MSHILALKLDCQCGGNNGPIDSVVKPISQELKCMQKYIRKVRQQQMVELFQKESEMYMDELRSRNLALWHKDSSLNCK</sequence>
<protein>
    <submittedName>
        <fullName evidence="1">Uncharacterized protein</fullName>
    </submittedName>
</protein>
<dbReference type="Proteomes" id="UP001059596">
    <property type="component" value="Unassembled WGS sequence"/>
</dbReference>
<evidence type="ECO:0000313" key="2">
    <source>
        <dbReference type="Proteomes" id="UP001059596"/>
    </source>
</evidence>
<organism evidence="1 2">
    <name type="scientific">Drosophila gunungcola</name>
    <name type="common">fruit fly</name>
    <dbReference type="NCBI Taxonomy" id="103775"/>
    <lineage>
        <taxon>Eukaryota</taxon>
        <taxon>Metazoa</taxon>
        <taxon>Ecdysozoa</taxon>
        <taxon>Arthropoda</taxon>
        <taxon>Hexapoda</taxon>
        <taxon>Insecta</taxon>
        <taxon>Pterygota</taxon>
        <taxon>Neoptera</taxon>
        <taxon>Endopterygota</taxon>
        <taxon>Diptera</taxon>
        <taxon>Brachycera</taxon>
        <taxon>Muscomorpha</taxon>
        <taxon>Ephydroidea</taxon>
        <taxon>Drosophilidae</taxon>
        <taxon>Drosophila</taxon>
        <taxon>Sophophora</taxon>
    </lineage>
</organism>
<gene>
    <name evidence="1" type="ORF">M5D96_009785</name>
</gene>